<proteinExistence type="predicted"/>
<evidence type="ECO:0000313" key="1">
    <source>
        <dbReference type="EMBL" id="MFC4395593.1"/>
    </source>
</evidence>
<protein>
    <recommendedName>
        <fullName evidence="3">DUF3396 domain-containing protein</fullName>
    </recommendedName>
</protein>
<evidence type="ECO:0000313" key="2">
    <source>
        <dbReference type="Proteomes" id="UP001595778"/>
    </source>
</evidence>
<gene>
    <name evidence="1" type="ORF">ACFO0G_05770</name>
</gene>
<organism evidence="1 2">
    <name type="scientific">Arthrobacter sedimenti</name>
    <dbReference type="NCBI Taxonomy" id="2694931"/>
    <lineage>
        <taxon>Bacteria</taxon>
        <taxon>Bacillati</taxon>
        <taxon>Actinomycetota</taxon>
        <taxon>Actinomycetes</taxon>
        <taxon>Micrococcales</taxon>
        <taxon>Micrococcaceae</taxon>
        <taxon>Arthrobacter</taxon>
    </lineage>
</organism>
<evidence type="ECO:0008006" key="3">
    <source>
        <dbReference type="Google" id="ProtNLM"/>
    </source>
</evidence>
<dbReference type="EMBL" id="JBHSDQ010000002">
    <property type="protein sequence ID" value="MFC4395593.1"/>
    <property type="molecule type" value="Genomic_DNA"/>
</dbReference>
<dbReference type="RefSeq" id="WP_376976754.1">
    <property type="nucleotide sequence ID" value="NZ_JBHSDQ010000002.1"/>
</dbReference>
<comment type="caution">
    <text evidence="1">The sequence shown here is derived from an EMBL/GenBank/DDBJ whole genome shotgun (WGS) entry which is preliminary data.</text>
</comment>
<sequence>MIEFPNLGSKWTSERQAEEIADWIELSLLFDEVVIKRGDISTLIPWATDAVNYIPRDAALEQKVWAIFTKRQKMLGASWPFRVDDLRLIRRHGLPNTFMDVYSYLLLISRSDEISSYDRKFFELLSIELISGQTGSRAYRIGYPALRGEPSELQRRIDRYAAFSHLQKFEVGHKVESSDKDLGLDGVFWMPFLDKRSGALHAWLQCATGRDWKGKTLDIYEKTVGKHILPSAGVIRLMAVPYCVILGTAAWQRRTMEAGSILDRTRLAMLATRAPLSSRTFSELRVRLAAAHLGTRRPL</sequence>
<name>A0ABV8WKA2_9MICC</name>
<keyword evidence="2" id="KW-1185">Reference proteome</keyword>
<reference evidence="2" key="1">
    <citation type="journal article" date="2019" name="Int. J. Syst. Evol. Microbiol.">
        <title>The Global Catalogue of Microorganisms (GCM) 10K type strain sequencing project: providing services to taxonomists for standard genome sequencing and annotation.</title>
        <authorList>
            <consortium name="The Broad Institute Genomics Platform"/>
            <consortium name="The Broad Institute Genome Sequencing Center for Infectious Disease"/>
            <person name="Wu L."/>
            <person name="Ma J."/>
        </authorList>
    </citation>
    <scope>NUCLEOTIDE SEQUENCE [LARGE SCALE GENOMIC DNA]</scope>
    <source>
        <strain evidence="2">PJ61</strain>
    </source>
</reference>
<accession>A0ABV8WKA2</accession>
<dbReference type="Proteomes" id="UP001595778">
    <property type="component" value="Unassembled WGS sequence"/>
</dbReference>